<sequence>MSRQEADRIDNLLARRIGGLFYSMPPATLVIKASCDNILNALLFKIRSVDLPPSQHCGISGVYYEHNRPSSEL</sequence>
<proteinExistence type="predicted"/>
<dbReference type="Proteomes" id="UP000190162">
    <property type="component" value="Unassembled WGS sequence"/>
</dbReference>
<evidence type="ECO:0000313" key="1">
    <source>
        <dbReference type="EMBL" id="SKA43465.1"/>
    </source>
</evidence>
<dbReference type="AlphaFoldDB" id="A0A1T4TSL4"/>
<keyword evidence="2" id="KW-1185">Reference proteome</keyword>
<accession>A0A1T4TSL4</accession>
<reference evidence="2" key="1">
    <citation type="submission" date="2017-02" db="EMBL/GenBank/DDBJ databases">
        <authorList>
            <person name="Varghese N."/>
            <person name="Submissions S."/>
        </authorList>
    </citation>
    <scope>NUCLEOTIDE SEQUENCE [LARGE SCALE GENOMIC DNA]</scope>
    <source>
        <strain evidence="2">DSM 22720</strain>
    </source>
</reference>
<name>A0A1T4TSL4_9GAMM</name>
<organism evidence="1 2">
    <name type="scientific">Enterovibrio nigricans DSM 22720</name>
    <dbReference type="NCBI Taxonomy" id="1121868"/>
    <lineage>
        <taxon>Bacteria</taxon>
        <taxon>Pseudomonadati</taxon>
        <taxon>Pseudomonadota</taxon>
        <taxon>Gammaproteobacteria</taxon>
        <taxon>Vibrionales</taxon>
        <taxon>Vibrionaceae</taxon>
        <taxon>Enterovibrio</taxon>
    </lineage>
</organism>
<protein>
    <submittedName>
        <fullName evidence="1">Uncharacterized protein</fullName>
    </submittedName>
</protein>
<gene>
    <name evidence="1" type="ORF">SAMN02745132_00068</name>
</gene>
<dbReference type="EMBL" id="FUXU01000001">
    <property type="protein sequence ID" value="SKA43465.1"/>
    <property type="molecule type" value="Genomic_DNA"/>
</dbReference>
<evidence type="ECO:0000313" key="2">
    <source>
        <dbReference type="Proteomes" id="UP000190162"/>
    </source>
</evidence>